<dbReference type="PANTHER" id="PTHR35391:SF7">
    <property type="entry name" value="C2H2-TYPE DOMAIN-CONTAINING PROTEIN"/>
    <property type="match status" value="1"/>
</dbReference>
<organism evidence="3 4">
    <name type="scientific">Ramalina farinacea</name>
    <dbReference type="NCBI Taxonomy" id="258253"/>
    <lineage>
        <taxon>Eukaryota</taxon>
        <taxon>Fungi</taxon>
        <taxon>Dikarya</taxon>
        <taxon>Ascomycota</taxon>
        <taxon>Pezizomycotina</taxon>
        <taxon>Lecanoromycetes</taxon>
        <taxon>OSLEUM clade</taxon>
        <taxon>Lecanoromycetidae</taxon>
        <taxon>Lecanorales</taxon>
        <taxon>Lecanorineae</taxon>
        <taxon>Ramalinaceae</taxon>
        <taxon>Ramalina</taxon>
    </lineage>
</organism>
<evidence type="ECO:0000259" key="2">
    <source>
        <dbReference type="Pfam" id="PF26082"/>
    </source>
</evidence>
<feature type="compositionally biased region" description="Acidic residues" evidence="1">
    <location>
        <begin position="124"/>
        <end position="141"/>
    </location>
</feature>
<sequence length="861" mass="98133">MSVSIAQALKDCINAFRAAIKETERSTVRDRDDVPSIVWEDQLGRLRSWSANNDAHKAGSSSLDYRLRDDTTSQKLVVELLNTLRNLLNDVSELMRSDDPGPNHSIETTLATELNEEGTRSESDFSEDLDDEEQTDSIEGEDSEALQIYGLVTDAIGDLFQMSMLLRQPPRRDFLRHGDIAKASTHLPHWLSRARTKYPRAQEFFWERLGHSVVQRQNYLDYRHRRFLKMSKGLDLSAQSSEPENEDDESDGSAFSSNGHLSEEETTAAPPAFSETSFATSLMDGTHRGMPKRPLASVTGEEFECPYCFYSITARTGRAWVKHIFNDLSPYVCHVKDCPTPKRLYDSWHHWHWHLQTKHPNSDGGSCPFCSQTALRQGREWAKHVGKHLQEVALWALPPTSYPTDDNDDRNYQAADSDSGFAGDSDDDAPILPEELRPFVEDWVHRSEIYTHGTWHTPQPENITSTGYASHMHHAPIHSKFKDKAHFFDQIDTFGTDWKYLSQQQSTSPDFLRNWYLNNIRKGSYGAALERAAEKANKRKQRNPERVPENHHWKTRCGKTRETRRADEAVFVLNEITGEDEFIAVKNGTMHCSQRRYSRYIPEAHFFDLPIEYGAPEHPPPPPPQAMLADWSHVAHEKVNTALEDIEEEDPAKPDSPQATTIQTMPGISIPSHPAPPIPVSDTSPTPLHVNTVACIRQRCELLYGPLVDAHLTHPPSDSKARHDDYKFLVDECLKRLRRTLIALACFDHSPMNEGREQCIEWVEDALERLGAWSQDKEWYARIGGGGRTWAQAEEKAKKQAAEKTQADLGKKGRTEQKKREEEQAKQDQQDQMATKLAKMTEMLKAAGFTDEMIEQQMNKV</sequence>
<protein>
    <recommendedName>
        <fullName evidence="2">Oxidoreductase acuF-like C2H2 type zinc-finger domain-containing protein</fullName>
    </recommendedName>
</protein>
<feature type="region of interest" description="Disordered" evidence="1">
    <location>
        <begin position="235"/>
        <end position="273"/>
    </location>
</feature>
<feature type="domain" description="Oxidoreductase acuF-like C2H2 type zinc-finger" evidence="2">
    <location>
        <begin position="300"/>
        <end position="328"/>
    </location>
</feature>
<proteinExistence type="predicted"/>
<evidence type="ECO:0000313" key="3">
    <source>
        <dbReference type="EMBL" id="MDI1488164.1"/>
    </source>
</evidence>
<name>A0AA43QMN4_9LECA</name>
<evidence type="ECO:0000313" key="4">
    <source>
        <dbReference type="Proteomes" id="UP001161017"/>
    </source>
</evidence>
<dbReference type="Pfam" id="PF26082">
    <property type="entry name" value="zf-C2H2_AcuF"/>
    <property type="match status" value="1"/>
</dbReference>
<comment type="caution">
    <text evidence="3">The sequence shown here is derived from an EMBL/GenBank/DDBJ whole genome shotgun (WGS) entry which is preliminary data.</text>
</comment>
<feature type="compositionally biased region" description="Basic and acidic residues" evidence="1">
    <location>
        <begin position="800"/>
        <end position="829"/>
    </location>
</feature>
<accession>A0AA43QMN4</accession>
<feature type="compositionally biased region" description="Low complexity" evidence="1">
    <location>
        <begin position="414"/>
        <end position="423"/>
    </location>
</feature>
<dbReference type="PANTHER" id="PTHR35391">
    <property type="entry name" value="C2H2-TYPE DOMAIN-CONTAINING PROTEIN-RELATED"/>
    <property type="match status" value="1"/>
</dbReference>
<keyword evidence="4" id="KW-1185">Reference proteome</keyword>
<dbReference type="EMBL" id="JAPUFD010000007">
    <property type="protein sequence ID" value="MDI1488164.1"/>
    <property type="molecule type" value="Genomic_DNA"/>
</dbReference>
<evidence type="ECO:0000256" key="1">
    <source>
        <dbReference type="SAM" id="MobiDB-lite"/>
    </source>
</evidence>
<feature type="region of interest" description="Disordered" evidence="1">
    <location>
        <begin position="94"/>
        <end position="141"/>
    </location>
</feature>
<dbReference type="InterPro" id="IPR058925">
    <property type="entry name" value="zf-C2H2_AcuF"/>
</dbReference>
<feature type="region of interest" description="Disordered" evidence="1">
    <location>
        <begin position="645"/>
        <end position="684"/>
    </location>
</feature>
<feature type="region of interest" description="Disordered" evidence="1">
    <location>
        <begin position="800"/>
        <end position="836"/>
    </location>
</feature>
<feature type="region of interest" description="Disordered" evidence="1">
    <location>
        <begin position="403"/>
        <end position="428"/>
    </location>
</feature>
<feature type="region of interest" description="Disordered" evidence="1">
    <location>
        <begin position="534"/>
        <end position="553"/>
    </location>
</feature>
<gene>
    <name evidence="3" type="ORF">OHK93_007438</name>
</gene>
<reference evidence="3" key="1">
    <citation type="journal article" date="2023" name="Genome Biol. Evol.">
        <title>First Whole Genome Sequence and Flow Cytometry Genome Size Data for the Lichen-Forming Fungus Ramalina farinacea (Ascomycota).</title>
        <authorList>
            <person name="Llewellyn T."/>
            <person name="Mian S."/>
            <person name="Hill R."/>
            <person name="Leitch I.J."/>
            <person name="Gaya E."/>
        </authorList>
    </citation>
    <scope>NUCLEOTIDE SEQUENCE</scope>
    <source>
        <strain evidence="3">LIQ254RAFAR</strain>
    </source>
</reference>
<dbReference type="AlphaFoldDB" id="A0AA43QMN4"/>
<dbReference type="Proteomes" id="UP001161017">
    <property type="component" value="Unassembled WGS sequence"/>
</dbReference>
<feature type="compositionally biased region" description="Basic and acidic residues" evidence="1">
    <location>
        <begin position="534"/>
        <end position="552"/>
    </location>
</feature>